<accession>A0A668AQS2</accession>
<evidence type="ECO:0000256" key="13">
    <source>
        <dbReference type="SAM" id="Phobius"/>
    </source>
</evidence>
<dbReference type="GO" id="GO:0005886">
    <property type="term" value="C:plasma membrane"/>
    <property type="evidence" value="ECO:0007669"/>
    <property type="project" value="UniProtKB-SubCell"/>
</dbReference>
<dbReference type="FunFam" id="1.20.1070.10:FF:000150">
    <property type="entry name" value="probable G-protein coupled receptor 34"/>
    <property type="match status" value="1"/>
</dbReference>
<protein>
    <recommendedName>
        <fullName evidence="11">Probable G-protein coupled receptor 34</fullName>
    </recommendedName>
</protein>
<keyword evidence="6 13" id="KW-0472">Membrane</keyword>
<dbReference type="GeneTree" id="ENSGT01110000267167"/>
<evidence type="ECO:0000256" key="6">
    <source>
        <dbReference type="ARBA" id="ARBA00023136"/>
    </source>
</evidence>
<feature type="transmembrane region" description="Helical" evidence="13">
    <location>
        <begin position="155"/>
        <end position="178"/>
    </location>
</feature>
<keyword evidence="8" id="KW-0675">Receptor</keyword>
<evidence type="ECO:0000256" key="12">
    <source>
        <dbReference type="ARBA" id="ARBA00045234"/>
    </source>
</evidence>
<dbReference type="PANTHER" id="PTHR24233">
    <property type="entry name" value="P2Y PURINOCEPTOR-RELATED G-PROTEIN COUPLED RECEPTOR"/>
    <property type="match status" value="1"/>
</dbReference>
<keyword evidence="9" id="KW-0325">Glycoprotein</keyword>
<comment type="function">
    <text evidence="12">G-protein-coupled receptor of lysophosphatidylserine (LysoPS) that plays different roles in immune response. Acts a damage-sensing receptor that triggers tissue repair upon recognition of dying neutrophils. Mechanistically, apoptotic neutrophils release lysophosphatydilserine that are recognized by type 3 innate lymphoid cells (ILC3s) via GPR34, which activates downstream PI3K-AKT and RAS-ERK signaling pathways leading to STAT3 activation and IL-22 production. Plays an important role in microglial function, controlling morphology and phagocytosis.</text>
</comment>
<feature type="domain" description="G-protein coupled receptors family 1 profile" evidence="14">
    <location>
        <begin position="69"/>
        <end position="308"/>
    </location>
</feature>
<dbReference type="InterPro" id="IPR017452">
    <property type="entry name" value="GPCR_Rhodpsn_7TM"/>
</dbReference>
<feature type="transmembrane region" description="Helical" evidence="13">
    <location>
        <begin position="90"/>
        <end position="111"/>
    </location>
</feature>
<evidence type="ECO:0000256" key="11">
    <source>
        <dbReference type="ARBA" id="ARBA00035691"/>
    </source>
</evidence>
<dbReference type="Pfam" id="PF00001">
    <property type="entry name" value="7tm_1"/>
    <property type="match status" value="1"/>
</dbReference>
<dbReference type="PRINTS" id="PR00237">
    <property type="entry name" value="GPCRRHODOPSN"/>
</dbReference>
<evidence type="ECO:0000256" key="5">
    <source>
        <dbReference type="ARBA" id="ARBA00023040"/>
    </source>
</evidence>
<evidence type="ECO:0000256" key="1">
    <source>
        <dbReference type="ARBA" id="ARBA00004651"/>
    </source>
</evidence>
<keyword evidence="4 13" id="KW-1133">Transmembrane helix</keyword>
<reference evidence="15" key="1">
    <citation type="submission" date="2019-06" db="EMBL/GenBank/DDBJ databases">
        <authorList>
            <consortium name="Wellcome Sanger Institute Data Sharing"/>
        </authorList>
    </citation>
    <scope>NUCLEOTIDE SEQUENCE [LARGE SCALE GENOMIC DNA]</scope>
</reference>
<keyword evidence="10" id="KW-0807">Transducer</keyword>
<gene>
    <name evidence="15" type="primary">GPR34</name>
</gene>
<evidence type="ECO:0000259" key="14">
    <source>
        <dbReference type="PROSITE" id="PS50262"/>
    </source>
</evidence>
<evidence type="ECO:0000256" key="8">
    <source>
        <dbReference type="ARBA" id="ARBA00023170"/>
    </source>
</evidence>
<dbReference type="Ensembl" id="ENSMMDT00005054851.1">
    <property type="protein sequence ID" value="ENSMMDP00005053808.1"/>
    <property type="gene ID" value="ENSMMDG00005024189.1"/>
</dbReference>
<evidence type="ECO:0000256" key="9">
    <source>
        <dbReference type="ARBA" id="ARBA00023180"/>
    </source>
</evidence>
<keyword evidence="3 13" id="KW-0812">Transmembrane</keyword>
<name>A0A668AQS2_9TELE</name>
<proteinExistence type="predicted"/>
<dbReference type="GO" id="GO:0045028">
    <property type="term" value="F:G protein-coupled purinergic nucleotide receptor activity"/>
    <property type="evidence" value="ECO:0007669"/>
    <property type="project" value="TreeGrafter"/>
</dbReference>
<dbReference type="InParanoid" id="A0A668AQS2"/>
<keyword evidence="2" id="KW-1003">Cell membrane</keyword>
<keyword evidence="7" id="KW-1015">Disulfide bond</keyword>
<keyword evidence="5" id="KW-0297">G-protein coupled receptor</keyword>
<keyword evidence="16" id="KW-1185">Reference proteome</keyword>
<comment type="subcellular location">
    <subcellularLocation>
        <location evidence="1">Cell membrane</location>
        <topology evidence="1">Multi-pass membrane protein</topology>
    </subcellularLocation>
</comment>
<feature type="transmembrane region" description="Helical" evidence="13">
    <location>
        <begin position="56"/>
        <end position="78"/>
    </location>
</feature>
<reference evidence="15" key="3">
    <citation type="submission" date="2025-09" db="UniProtKB">
        <authorList>
            <consortium name="Ensembl"/>
        </authorList>
    </citation>
    <scope>IDENTIFICATION</scope>
</reference>
<dbReference type="Proteomes" id="UP000472263">
    <property type="component" value="Chromosome 21"/>
</dbReference>
<dbReference type="Gene3D" id="1.20.1070.10">
    <property type="entry name" value="Rhodopsin 7-helix transmembrane proteins"/>
    <property type="match status" value="1"/>
</dbReference>
<dbReference type="PANTHER" id="PTHR24233:SF1">
    <property type="entry name" value="G-PROTEIN COUPLED RECEPTOR 34-RELATED"/>
    <property type="match status" value="1"/>
</dbReference>
<dbReference type="PROSITE" id="PS50262">
    <property type="entry name" value="G_PROTEIN_RECEP_F1_2"/>
    <property type="match status" value="1"/>
</dbReference>
<organism evidence="15 16">
    <name type="scientific">Myripristis murdjan</name>
    <name type="common">pinecone soldierfish</name>
    <dbReference type="NCBI Taxonomy" id="586833"/>
    <lineage>
        <taxon>Eukaryota</taxon>
        <taxon>Metazoa</taxon>
        <taxon>Chordata</taxon>
        <taxon>Craniata</taxon>
        <taxon>Vertebrata</taxon>
        <taxon>Euteleostomi</taxon>
        <taxon>Actinopterygii</taxon>
        <taxon>Neopterygii</taxon>
        <taxon>Teleostei</taxon>
        <taxon>Neoteleostei</taxon>
        <taxon>Acanthomorphata</taxon>
        <taxon>Holocentriformes</taxon>
        <taxon>Holocentridae</taxon>
        <taxon>Myripristis</taxon>
    </lineage>
</organism>
<evidence type="ECO:0000256" key="2">
    <source>
        <dbReference type="ARBA" id="ARBA00022475"/>
    </source>
</evidence>
<evidence type="ECO:0000313" key="16">
    <source>
        <dbReference type="Proteomes" id="UP000472263"/>
    </source>
</evidence>
<feature type="transmembrane region" description="Helical" evidence="13">
    <location>
        <begin position="250"/>
        <end position="272"/>
    </location>
</feature>
<evidence type="ECO:0000256" key="3">
    <source>
        <dbReference type="ARBA" id="ARBA00022692"/>
    </source>
</evidence>
<feature type="transmembrane region" description="Helical" evidence="13">
    <location>
        <begin position="292"/>
        <end position="311"/>
    </location>
</feature>
<reference evidence="15" key="2">
    <citation type="submission" date="2025-08" db="UniProtKB">
        <authorList>
            <consortium name="Ensembl"/>
        </authorList>
    </citation>
    <scope>IDENTIFICATION</scope>
</reference>
<sequence>MGFSHTVTNFNTTTTTTSQFPNSSLSLVTTKTSWTTLSTTPDPCHLDDSSLQIPLAVFYSLLFVLGLAGNLLALWVFLFVQSKRNSVHVFLINVALADLLLVVCLPFRILYHSRVGNLFYMNMYISITLLGLISVDRYLKTKRDMGMQHRLQTKWSTVTCTVIWVVAFNPCVICTDGLCAGVSRCFHYKHLQSAMWKAYINMFLVVIFWLTFFALVASYWKIAFKLLRTSQEKPDLPNAPRYTRTAKKSFFILFVFTVCFVPYHTVRVFYIMSQITDSDCFWRNVADKANEVALLFSALNSCLDPVMYFLLSSSERCIIMWLTFCTSVQKISGPPVNHSRKTPTSYIKPASSKVALVVVSSSIFDFTLFSQMCGQYF</sequence>
<evidence type="ECO:0000256" key="10">
    <source>
        <dbReference type="ARBA" id="ARBA00023224"/>
    </source>
</evidence>
<dbReference type="InterPro" id="IPR000276">
    <property type="entry name" value="GPCR_Rhodpsn"/>
</dbReference>
<evidence type="ECO:0000256" key="7">
    <source>
        <dbReference type="ARBA" id="ARBA00023157"/>
    </source>
</evidence>
<dbReference type="SUPFAM" id="SSF81321">
    <property type="entry name" value="Family A G protein-coupled receptor-like"/>
    <property type="match status" value="1"/>
</dbReference>
<feature type="transmembrane region" description="Helical" evidence="13">
    <location>
        <begin position="117"/>
        <end position="135"/>
    </location>
</feature>
<evidence type="ECO:0000313" key="15">
    <source>
        <dbReference type="Ensembl" id="ENSMMDP00005053808.1"/>
    </source>
</evidence>
<evidence type="ECO:0000256" key="4">
    <source>
        <dbReference type="ARBA" id="ARBA00022989"/>
    </source>
</evidence>
<dbReference type="AlphaFoldDB" id="A0A668AQS2"/>
<feature type="transmembrane region" description="Helical" evidence="13">
    <location>
        <begin position="198"/>
        <end position="220"/>
    </location>
</feature>